<evidence type="ECO:0000256" key="1">
    <source>
        <dbReference type="SAM" id="Phobius"/>
    </source>
</evidence>
<gene>
    <name evidence="3" type="ORF">VMF7928_00225</name>
</gene>
<dbReference type="InterPro" id="IPR027417">
    <property type="entry name" value="P-loop_NTPase"/>
</dbReference>
<feature type="transmembrane region" description="Helical" evidence="1">
    <location>
        <begin position="39"/>
        <end position="60"/>
    </location>
</feature>
<dbReference type="InterPro" id="IPR025743">
    <property type="entry name" value="TssM1_N"/>
</dbReference>
<feature type="transmembrane region" description="Helical" evidence="1">
    <location>
        <begin position="466"/>
        <end position="487"/>
    </location>
</feature>
<protein>
    <recommendedName>
        <fullName evidence="2">Type VI secretion system component TssM1 N-terminal domain-containing protein</fullName>
    </recommendedName>
</protein>
<evidence type="ECO:0000313" key="4">
    <source>
        <dbReference type="Proteomes" id="UP000838748"/>
    </source>
</evidence>
<name>A0ABN8DZK8_9VIBR</name>
<dbReference type="InterPro" id="IPR053156">
    <property type="entry name" value="T6SS_TssM-like"/>
</dbReference>
<accession>A0ABN8DZK8</accession>
<dbReference type="SUPFAM" id="SSF52540">
    <property type="entry name" value="P-loop containing nucleoside triphosphate hydrolases"/>
    <property type="match status" value="1"/>
</dbReference>
<evidence type="ECO:0000313" key="3">
    <source>
        <dbReference type="EMBL" id="CAH0536131.1"/>
    </source>
</evidence>
<keyword evidence="1" id="KW-0812">Transmembrane</keyword>
<dbReference type="PANTHER" id="PTHR36153:SF1">
    <property type="entry name" value="TYPE VI SECRETION SYSTEM COMPONENT TSSM1"/>
    <property type="match status" value="1"/>
</dbReference>
<dbReference type="RefSeq" id="WP_237359634.1">
    <property type="nucleotide sequence ID" value="NZ_CAKLDM010000001.1"/>
</dbReference>
<dbReference type="EMBL" id="CAKLDM010000001">
    <property type="protein sequence ID" value="CAH0536131.1"/>
    <property type="molecule type" value="Genomic_DNA"/>
</dbReference>
<feature type="domain" description="Type VI secretion system component TssM1 N-terminal" evidence="2">
    <location>
        <begin position="188"/>
        <end position="468"/>
    </location>
</feature>
<sequence>MSGSKRKWLWSTFKLILLLVLIAVVSAAVFFWVELEQWPWWSGAVILSGIAAIVCAIYLLRRYILRYRERKFVEHVVKHDKDAIETSQWSLRQSCNELDQRWNKALEQLKSSRLRSQGHPLYVLPWYLVIGEEGSGKSTILENCGLSSVLAPLKELSEHSTQHCDWWFFEQGVFLDTSGKYFNVDDTNSETEWKHLLTLLARSRRREPINGLLVSLSVYDLLNLDTDQLQKKGRQLRLKLDTLMKVMGAQIPVYLMLTKCDQIYGFESYALELDSSKRDELFGCINSDRELSPEQVISKALAYISDQLLTHQLEQLQGLSPLPTHTLLLAREIENLHQALIAFAESAFGVTPYHEPIYFRGLSLSSALSKAAPLPTVIPSLKTESSSGTNALASFEANSPAVMSHNHAFVFEGHRKPIVEETSGEAKRHLKGLFLNDLFARWLPNDRHAYQFSNPFMQWRKWTGNLSVTVLLLLMFFAVGGMSLDYIQTQNSYASLTKEINQVQSLSAVASNNLTYGQLDQRRLTLQGLQVAIHRAERGHQLLSKLGLDLWIHKGLSLAKQEYVKSYQRYLFDAINPSLYRAINNTDPTSIDRVGNGIDYLAWRISQIQSKLGTSSQKPLPLQGHTDLNALQFDPLGFVSQIDSQQMFVDFVRWTNSKSQLEHILVQTQNHLQVALARHPLSSWLNQWIEDSSQIQAVSASSFWQAGLLSGTDISVPGSYTLEGKKFVDDFLLQLEESGNTAVNTQIKRYQQEYIRQFVSQWIKFYQQFPASAKGLSVSDRVQIANQMPYQNNPFSQVQQKTLSELKGLGSAVSAHNWQSLYLSQAIENKYWNSKQSKGLLSKGSQMLQDTSSKLASDDPAFKQKLEKGVSLYANYQDAMSQILDHISNEATAFQSISALFVNPSAGSPELKASNSATRLEQLLQSNGAYPNGGTLYSDSFQFMLQTGIRLAANQLQSDWEAQVYGPLQYVSTQDKRNKLFSPNGLLNSFIHGAGKGFIKMGAQGWEPSSFMGTSLPFVRGFFSFIDQSEYLKQDLKDDYKVAVEAMPMGVNPDAANHPYESELVLSCSDKQQQLMNYNYSQSKLFDWKPASCGQTKLTIRFNGFEINKIYSGINGFQNFLSQFRNGAVTFVPKDFPSSQQILEQNHIVWMKIQYRFQGNLPIVALKNKGTFKVPLKIVSN</sequence>
<comment type="caution">
    <text evidence="3">The sequence shown here is derived from an EMBL/GenBank/DDBJ whole genome shotgun (WGS) entry which is preliminary data.</text>
</comment>
<feature type="transmembrane region" description="Helical" evidence="1">
    <location>
        <begin position="12"/>
        <end position="33"/>
    </location>
</feature>
<reference evidence="3" key="1">
    <citation type="submission" date="2021-11" db="EMBL/GenBank/DDBJ databases">
        <authorList>
            <person name="Rodrigo-Torres L."/>
            <person name="Arahal R. D."/>
            <person name="Lucena T."/>
        </authorList>
    </citation>
    <scope>NUCLEOTIDE SEQUENCE</scope>
    <source>
        <strain evidence="3">CECT 7928</strain>
    </source>
</reference>
<proteinExistence type="predicted"/>
<dbReference type="Pfam" id="PF14331">
    <property type="entry name" value="IcmF-related_N"/>
    <property type="match status" value="1"/>
</dbReference>
<evidence type="ECO:0000259" key="2">
    <source>
        <dbReference type="Pfam" id="PF14331"/>
    </source>
</evidence>
<dbReference type="CDD" id="cd00882">
    <property type="entry name" value="Ras_like_GTPase"/>
    <property type="match status" value="1"/>
</dbReference>
<dbReference type="Proteomes" id="UP000838748">
    <property type="component" value="Unassembled WGS sequence"/>
</dbReference>
<dbReference type="PANTHER" id="PTHR36153">
    <property type="entry name" value="INNER MEMBRANE PROTEIN-RELATED"/>
    <property type="match status" value="1"/>
</dbReference>
<keyword evidence="1" id="KW-0472">Membrane</keyword>
<keyword evidence="4" id="KW-1185">Reference proteome</keyword>
<organism evidence="3 4">
    <name type="scientific">Vibrio marisflavi CECT 7928</name>
    <dbReference type="NCBI Taxonomy" id="634439"/>
    <lineage>
        <taxon>Bacteria</taxon>
        <taxon>Pseudomonadati</taxon>
        <taxon>Pseudomonadota</taxon>
        <taxon>Gammaproteobacteria</taxon>
        <taxon>Vibrionales</taxon>
        <taxon>Vibrionaceae</taxon>
        <taxon>Vibrio</taxon>
    </lineage>
</organism>
<keyword evidence="1" id="KW-1133">Transmembrane helix</keyword>